<dbReference type="SUPFAM" id="SSF52096">
    <property type="entry name" value="ClpP/crotonase"/>
    <property type="match status" value="1"/>
</dbReference>
<dbReference type="Gene3D" id="3.90.226.10">
    <property type="entry name" value="2-enoyl-CoA Hydratase, Chain A, domain 1"/>
    <property type="match status" value="1"/>
</dbReference>
<gene>
    <name evidence="1" type="ORF">phiPsa267_047</name>
</gene>
<keyword evidence="2" id="KW-1185">Reference proteome</keyword>
<proteinExistence type="predicted"/>
<dbReference type="GO" id="GO:0006508">
    <property type="term" value="P:proteolysis"/>
    <property type="evidence" value="ECO:0007669"/>
    <property type="project" value="UniProtKB-KW"/>
</dbReference>
<organism evidence="1 2">
    <name type="scientific">Pseudomonas phage phiPsa267</name>
    <dbReference type="NCBI Taxonomy" id="1460361"/>
    <lineage>
        <taxon>Viruses</taxon>
        <taxon>Duplodnaviria</taxon>
        <taxon>Heunggongvirae</taxon>
        <taxon>Uroviricota</taxon>
        <taxon>Caudoviricetes</taxon>
        <taxon>Vandenendeviridae</taxon>
        <taxon>Gorskivirinae</taxon>
        <taxon>Otagovirus</taxon>
        <taxon>Otagovirus psa267</taxon>
    </lineage>
</organism>
<evidence type="ECO:0000313" key="1">
    <source>
        <dbReference type="EMBL" id="QNN99894.1"/>
    </source>
</evidence>
<dbReference type="GO" id="GO:0008233">
    <property type="term" value="F:peptidase activity"/>
    <property type="evidence" value="ECO:0007669"/>
    <property type="project" value="UniProtKB-KW"/>
</dbReference>
<evidence type="ECO:0000313" key="2">
    <source>
        <dbReference type="Proteomes" id="UP000516074"/>
    </source>
</evidence>
<keyword evidence="1" id="KW-0645">Protease</keyword>
<keyword evidence="1" id="KW-0378">Hydrolase</keyword>
<reference evidence="1 2" key="1">
    <citation type="submission" date="2020-06" db="EMBL/GenBank/DDBJ databases">
        <title>Characterization of Pseudomonas phiPsa374-like phages.</title>
        <authorList>
            <person name="Warring S."/>
            <person name="Malone L.M."/>
            <person name="Easingwood R.A."/>
            <person name="Rigano L."/>
            <person name="Frampton R.A."/>
            <person name="Lopez Acedo E."/>
            <person name="Templeton M.D."/>
            <person name="Kleffmann T."/>
            <person name="Bostina M."/>
            <person name="Fineran P.C."/>
        </authorList>
    </citation>
    <scope>NUCLEOTIDE SEQUENCE [LARGE SCALE GENOMIC DNA]</scope>
</reference>
<dbReference type="Pfam" id="PF00574">
    <property type="entry name" value="CLP_protease"/>
    <property type="match status" value="1"/>
</dbReference>
<dbReference type="InterPro" id="IPR023562">
    <property type="entry name" value="ClpP/TepA"/>
</dbReference>
<dbReference type="Proteomes" id="UP000516074">
    <property type="component" value="Segment"/>
</dbReference>
<protein>
    <submittedName>
        <fullName evidence="1">ATP-dependent Clp protease proteolytic subunit</fullName>
    </submittedName>
</protein>
<dbReference type="EMBL" id="MT670417">
    <property type="protein sequence ID" value="QNN99894.1"/>
    <property type="molecule type" value="Genomic_DNA"/>
</dbReference>
<accession>A0A7G9V0T9</accession>
<dbReference type="InterPro" id="IPR029045">
    <property type="entry name" value="ClpP/crotonase-like_dom_sf"/>
</dbReference>
<name>A0A7G9V0T9_9CAUD</name>
<sequence>MSEEMIMNKPNRILMTQHVANEYHLRLARPITEVDDFEDEFQLFAAAGERDVIRVDIVTPGGSMDTAHMLCRAIQRTAAHVVAYIGPTCASAGTAIALACEEWEIDDMSSFMVHTGSYGYVGMAPHVEANVRHNTKMIERYVRLTYAGFLTEEEIERVIDGREMYFEGEELAERLTAYAQYRDAMREAIAHDEQVVDSPPFDE</sequence>